<evidence type="ECO:0000313" key="2">
    <source>
        <dbReference type="Proteomes" id="UP000476332"/>
    </source>
</evidence>
<dbReference type="Proteomes" id="UP000476332">
    <property type="component" value="Unassembled WGS sequence"/>
</dbReference>
<gene>
    <name evidence="1" type="ORF">GTW51_19365</name>
</gene>
<comment type="caution">
    <text evidence="1">The sequence shown here is derived from an EMBL/GenBank/DDBJ whole genome shotgun (WGS) entry which is preliminary data.</text>
</comment>
<name>A0A6L9MMC5_9HYPH</name>
<sequence length="145" mass="16800">MVIQEQLREKIEKVEALYFGAGTAGERDAAGAAVLRLKAKLAEIGRQDPPVEMQFSMPDPWAVRLFVALCRRYGIRPYRYRRQRRTTIMVRASRGFFDAVVWRQFSDMHTDLWMHFEETTDRLIREAVHSDTTDAETVPTPIGAR</sequence>
<proteinExistence type="predicted"/>
<reference evidence="1 2" key="1">
    <citation type="submission" date="2020-01" db="EMBL/GenBank/DDBJ databases">
        <title>Genomes of bacteria type strains.</title>
        <authorList>
            <person name="Chen J."/>
            <person name="Zhu S."/>
            <person name="Chen J."/>
        </authorList>
    </citation>
    <scope>NUCLEOTIDE SEQUENCE [LARGE SCALE GENOMIC DNA]</scope>
    <source>
        <strain evidence="1 2">KCTC 52919</strain>
    </source>
</reference>
<protein>
    <submittedName>
        <fullName evidence="1">Uncharacterized protein</fullName>
    </submittedName>
</protein>
<evidence type="ECO:0000313" key="1">
    <source>
        <dbReference type="EMBL" id="NDV88852.1"/>
    </source>
</evidence>
<dbReference type="RefSeq" id="WP_163045703.1">
    <property type="nucleotide sequence ID" value="NZ_JAAAMJ010000021.1"/>
</dbReference>
<dbReference type="AlphaFoldDB" id="A0A6L9MMC5"/>
<dbReference type="EMBL" id="JAAAMJ010000021">
    <property type="protein sequence ID" value="NDV88852.1"/>
    <property type="molecule type" value="Genomic_DNA"/>
</dbReference>
<organism evidence="1 2">
    <name type="scientific">Aurantimonas aggregata</name>
    <dbReference type="NCBI Taxonomy" id="2047720"/>
    <lineage>
        <taxon>Bacteria</taxon>
        <taxon>Pseudomonadati</taxon>
        <taxon>Pseudomonadota</taxon>
        <taxon>Alphaproteobacteria</taxon>
        <taxon>Hyphomicrobiales</taxon>
        <taxon>Aurantimonadaceae</taxon>
        <taxon>Aurantimonas</taxon>
    </lineage>
</organism>
<accession>A0A6L9MMC5</accession>
<keyword evidence="2" id="KW-1185">Reference proteome</keyword>